<dbReference type="CDD" id="cd00796">
    <property type="entry name" value="INT_Rci_Hp1_C"/>
    <property type="match status" value="1"/>
</dbReference>
<dbReference type="InterPro" id="IPR038488">
    <property type="entry name" value="Integrase_DNA-bd_sf"/>
</dbReference>
<dbReference type="PROSITE" id="PS51900">
    <property type="entry name" value="CB"/>
    <property type="match status" value="1"/>
</dbReference>
<evidence type="ECO:0000256" key="1">
    <source>
        <dbReference type="ARBA" id="ARBA00008857"/>
    </source>
</evidence>
<dbReference type="Gene3D" id="1.10.443.10">
    <property type="entry name" value="Intergrase catalytic core"/>
    <property type="match status" value="1"/>
</dbReference>
<dbReference type="InterPro" id="IPR013762">
    <property type="entry name" value="Integrase-like_cat_sf"/>
</dbReference>
<accession>B0SXR9</accession>
<dbReference type="PROSITE" id="PS51898">
    <property type="entry name" value="TYR_RECOMBINASE"/>
    <property type="match status" value="1"/>
</dbReference>
<dbReference type="SUPFAM" id="SSF56349">
    <property type="entry name" value="DNA breaking-rejoining enzymes"/>
    <property type="match status" value="1"/>
</dbReference>
<dbReference type="InterPro" id="IPR050808">
    <property type="entry name" value="Phage_Integrase"/>
</dbReference>
<feature type="domain" description="Core-binding (CB)" evidence="7">
    <location>
        <begin position="94"/>
        <end position="201"/>
    </location>
</feature>
<gene>
    <name evidence="8" type="ordered locus">Caul_4157</name>
</gene>
<sequence length="432" mass="47938">MRLSIRTVEGLEPSDTDYFVWDDELPGFGLRVYASGRKTYLVQYRSSRRTRRLTLGIHGALTPEMARREAKIHLGGIAKGGDPAEEKKTNRNGMTVRELCERYMEDAEIGLVPGKRRMPKKPSTLQADRSRISSHITPLLGTRLVKEVTRADIHQFMRDVALGKARRDRKTKLRGRSIVRGGLGTAGRTLGLLGGIFTYAQRIGVIENNPVRGIPKPAVNSRYRRLSAAEYRTLGETLREAEQEGHNEKALTIIKLLALTGCRRGEIEKLRWEEVDDAGRCFRLADTKEGRSIRPIGPEVFALLNHRRPADARGYVFEGDVAGKAFDGVPKVWGKTIRKQLMDVTPHVLRHSFASMANDLGFTEATIAALLGHAAGTTTSRYVHNLDTALISAAEKVSGHIAGLLRHADERQGLKSLFERFGEATGSWGKAA</sequence>
<dbReference type="HOGENOM" id="CLU_027562_17_7_5"/>
<evidence type="ECO:0000256" key="5">
    <source>
        <dbReference type="PROSITE-ProRule" id="PRU01248"/>
    </source>
</evidence>
<dbReference type="eggNOG" id="COG0582">
    <property type="taxonomic scope" value="Bacteria"/>
</dbReference>
<dbReference type="Pfam" id="PF13356">
    <property type="entry name" value="Arm-DNA-bind_3"/>
    <property type="match status" value="1"/>
</dbReference>
<dbReference type="OrthoDB" id="7615137at2"/>
<proteinExistence type="inferred from homology"/>
<evidence type="ECO:0000256" key="4">
    <source>
        <dbReference type="ARBA" id="ARBA00023172"/>
    </source>
</evidence>
<keyword evidence="4" id="KW-0233">DNA recombination</keyword>
<keyword evidence="2" id="KW-0229">DNA integration</keyword>
<evidence type="ECO:0000259" key="6">
    <source>
        <dbReference type="PROSITE" id="PS51898"/>
    </source>
</evidence>
<dbReference type="InterPro" id="IPR044068">
    <property type="entry name" value="CB"/>
</dbReference>
<dbReference type="InterPro" id="IPR010998">
    <property type="entry name" value="Integrase_recombinase_N"/>
</dbReference>
<comment type="similarity">
    <text evidence="1">Belongs to the 'phage' integrase family.</text>
</comment>
<evidence type="ECO:0000256" key="3">
    <source>
        <dbReference type="ARBA" id="ARBA00023125"/>
    </source>
</evidence>
<dbReference type="Pfam" id="PF00589">
    <property type="entry name" value="Phage_integrase"/>
    <property type="match status" value="1"/>
</dbReference>
<evidence type="ECO:0000313" key="8">
    <source>
        <dbReference type="EMBL" id="ABZ73281.1"/>
    </source>
</evidence>
<dbReference type="GO" id="GO:0006310">
    <property type="term" value="P:DNA recombination"/>
    <property type="evidence" value="ECO:0007669"/>
    <property type="project" value="UniProtKB-KW"/>
</dbReference>
<dbReference type="GO" id="GO:0015074">
    <property type="term" value="P:DNA integration"/>
    <property type="evidence" value="ECO:0007669"/>
    <property type="project" value="UniProtKB-KW"/>
</dbReference>
<dbReference type="Gene3D" id="3.30.160.390">
    <property type="entry name" value="Integrase, DNA-binding domain"/>
    <property type="match status" value="1"/>
</dbReference>
<dbReference type="PANTHER" id="PTHR30629">
    <property type="entry name" value="PROPHAGE INTEGRASE"/>
    <property type="match status" value="1"/>
</dbReference>
<dbReference type="AlphaFoldDB" id="B0SXR9"/>
<keyword evidence="3 5" id="KW-0238">DNA-binding</keyword>
<dbReference type="InterPro" id="IPR011010">
    <property type="entry name" value="DNA_brk_join_enz"/>
</dbReference>
<dbReference type="KEGG" id="cak:Caul_4157"/>
<name>B0SXR9_CAUSK</name>
<evidence type="ECO:0000256" key="2">
    <source>
        <dbReference type="ARBA" id="ARBA00022908"/>
    </source>
</evidence>
<dbReference type="EMBL" id="CP000927">
    <property type="protein sequence ID" value="ABZ73281.1"/>
    <property type="molecule type" value="Genomic_DNA"/>
</dbReference>
<dbReference type="InterPro" id="IPR025166">
    <property type="entry name" value="Integrase_DNA_bind_dom"/>
</dbReference>
<dbReference type="Gene3D" id="1.10.150.130">
    <property type="match status" value="1"/>
</dbReference>
<dbReference type="PANTHER" id="PTHR30629:SF2">
    <property type="entry name" value="PROPHAGE INTEGRASE INTS-RELATED"/>
    <property type="match status" value="1"/>
</dbReference>
<dbReference type="InterPro" id="IPR002104">
    <property type="entry name" value="Integrase_catalytic"/>
</dbReference>
<feature type="domain" description="Tyr recombinase" evidence="6">
    <location>
        <begin position="221"/>
        <end position="395"/>
    </location>
</feature>
<dbReference type="GO" id="GO:0003677">
    <property type="term" value="F:DNA binding"/>
    <property type="evidence" value="ECO:0007669"/>
    <property type="project" value="UniProtKB-UniRule"/>
</dbReference>
<reference evidence="8" key="1">
    <citation type="submission" date="2008-01" db="EMBL/GenBank/DDBJ databases">
        <title>Complete sequence of chromosome of Caulobacter sp. K31.</title>
        <authorList>
            <consortium name="US DOE Joint Genome Institute"/>
            <person name="Copeland A."/>
            <person name="Lucas S."/>
            <person name="Lapidus A."/>
            <person name="Barry K."/>
            <person name="Glavina del Rio T."/>
            <person name="Dalin E."/>
            <person name="Tice H."/>
            <person name="Pitluck S."/>
            <person name="Bruce D."/>
            <person name="Goodwin L."/>
            <person name="Thompson L.S."/>
            <person name="Brettin T."/>
            <person name="Detter J.C."/>
            <person name="Han C."/>
            <person name="Schmutz J."/>
            <person name="Larimer F."/>
            <person name="Land M."/>
            <person name="Hauser L."/>
            <person name="Kyrpides N."/>
            <person name="Kim E."/>
            <person name="Stephens C."/>
            <person name="Richardson P."/>
        </authorList>
    </citation>
    <scope>NUCLEOTIDE SEQUENCE [LARGE SCALE GENOMIC DNA]</scope>
    <source>
        <strain evidence="8">K31</strain>
    </source>
</reference>
<organism evidence="8">
    <name type="scientific">Caulobacter sp. (strain K31)</name>
    <dbReference type="NCBI Taxonomy" id="366602"/>
    <lineage>
        <taxon>Bacteria</taxon>
        <taxon>Pseudomonadati</taxon>
        <taxon>Pseudomonadota</taxon>
        <taxon>Alphaproteobacteria</taxon>
        <taxon>Caulobacterales</taxon>
        <taxon>Caulobacteraceae</taxon>
        <taxon>Caulobacter</taxon>
    </lineage>
</organism>
<protein>
    <submittedName>
        <fullName evidence="8">Integrase family protein</fullName>
    </submittedName>
</protein>
<evidence type="ECO:0000259" key="7">
    <source>
        <dbReference type="PROSITE" id="PS51900"/>
    </source>
</evidence>